<keyword evidence="8" id="KW-1185">Reference proteome</keyword>
<dbReference type="GO" id="GO:0016798">
    <property type="term" value="F:hydrolase activity, acting on glycosyl bonds"/>
    <property type="evidence" value="ECO:0007669"/>
    <property type="project" value="UniProtKB-KW"/>
</dbReference>
<keyword evidence="1" id="KW-0732">Signal</keyword>
<dbReference type="EMBL" id="SPDV01000045">
    <property type="protein sequence ID" value="TFI56962.1"/>
    <property type="molecule type" value="Genomic_DNA"/>
</dbReference>
<evidence type="ECO:0000256" key="1">
    <source>
        <dbReference type="ARBA" id="ARBA00022729"/>
    </source>
</evidence>
<dbReference type="OrthoDB" id="9764804at2"/>
<keyword evidence="3" id="KW-0119">Carbohydrate metabolism</keyword>
<evidence type="ECO:0000256" key="3">
    <source>
        <dbReference type="ARBA" id="ARBA00023277"/>
    </source>
</evidence>
<dbReference type="Gene3D" id="2.130.10.10">
    <property type="entry name" value="YVTN repeat-like/Quinoprotein amine dehydrogenase"/>
    <property type="match status" value="2"/>
</dbReference>
<sequence length="736" mass="78740">MAAAAALAWAAAAPAREAAAEPAAYAWRNVRVGAGGFAPNIVFSPAERGLAYLRTDMGGAYRWDRAVGRWIPLQDGNAVSSYMGVESVAPDPTDPNKVYLAAGMGHWGEAAIWRSADRGATWDVVPVPFRMGGNEDGRGLGERLAVDPHRPSTLLFGSRHDGLWRSEDSGRSWARVTRFPHQGLGLPAGRRETHGGVSFVVFDPASRSVFAGVADPGAAAVYRSDDGGGSWRRLPGGPPPAMLPVKADVAHGRLYLACSTGIGPNGIAAGSVWRLDLAGERWTDITPDRSPTAEGGYMGVSADRNRPGRVAVSSVDRWHPGDTVWLSDDDGAKWANLRERSRRDVSAAPWLRWGHEEAEFGHWTAGLAIDPFDGGTIAYTTGATVYRTDEGERRSGTMLWRPWVSGIEQTAVITLISPTGGAPLVSGFGDLAGFVHDDLDVAPATMHLVPRLTNTNNLDYAGRKPNVIVRSGTLHAEQPQSGASLGYSEDGGRSWHAVRVPPIAVRGQAPQRYDLRGEAPINVSADGATFIVGTPIVMVTHDRGQSWAAAAGLPLGARAIADKVDPRLFYAIDVDGGRIFVSRDGGRSFAPATARGLPRDLTPARMRGREDQWPMVAEFGRAGALWFNLGGRLWRSDDAGESFRAFADADLVVDEFGLGKAESGSAHPALYAIGTKAGVRGIWRSLDGGGHWTRINDDAHQWGLRFRAVSGDPRHFGRVYVATDGRGIVWGEPSAD</sequence>
<evidence type="ECO:0000256" key="2">
    <source>
        <dbReference type="ARBA" id="ARBA00022801"/>
    </source>
</evidence>
<dbReference type="SUPFAM" id="SSF110296">
    <property type="entry name" value="Oligoxyloglucan reducing end-specific cellobiohydrolase"/>
    <property type="match status" value="2"/>
</dbReference>
<keyword evidence="4" id="KW-0326">Glycosidase</keyword>
<dbReference type="AlphaFoldDB" id="A0A4Y8ZNW3"/>
<organism evidence="7 8">
    <name type="scientific">Sphingomonas parva</name>
    <dbReference type="NCBI Taxonomy" id="2555898"/>
    <lineage>
        <taxon>Bacteria</taxon>
        <taxon>Pseudomonadati</taxon>
        <taxon>Pseudomonadota</taxon>
        <taxon>Alphaproteobacteria</taxon>
        <taxon>Sphingomonadales</taxon>
        <taxon>Sphingomonadaceae</taxon>
        <taxon>Sphingomonas</taxon>
    </lineage>
</organism>
<accession>A0A4Y8ZNW3</accession>
<evidence type="ECO:0000313" key="8">
    <source>
        <dbReference type="Proteomes" id="UP000298213"/>
    </source>
</evidence>
<dbReference type="GO" id="GO:0000272">
    <property type="term" value="P:polysaccharide catabolic process"/>
    <property type="evidence" value="ECO:0007669"/>
    <property type="project" value="UniProtKB-KW"/>
</dbReference>
<dbReference type="InterPro" id="IPR052025">
    <property type="entry name" value="Xyloglucanase_GH74"/>
</dbReference>
<proteinExistence type="inferred from homology"/>
<keyword evidence="5" id="KW-0624">Polysaccharide degradation</keyword>
<comment type="caution">
    <text evidence="7">The sequence shown here is derived from an EMBL/GenBank/DDBJ whole genome shotgun (WGS) entry which is preliminary data.</text>
</comment>
<reference evidence="7 8" key="1">
    <citation type="submission" date="2019-03" db="EMBL/GenBank/DDBJ databases">
        <title>Genome sequence of Sphingomonas sp. 17J27-24.</title>
        <authorList>
            <person name="Kim M."/>
            <person name="Maeng S."/>
            <person name="Sathiyaraj S."/>
        </authorList>
    </citation>
    <scope>NUCLEOTIDE SEQUENCE [LARGE SCALE GENOMIC DNA]</scope>
    <source>
        <strain evidence="7 8">17J27-24</strain>
    </source>
</reference>
<dbReference type="Proteomes" id="UP000298213">
    <property type="component" value="Unassembled WGS sequence"/>
</dbReference>
<dbReference type="CDD" id="cd15482">
    <property type="entry name" value="Sialidase_non-viral"/>
    <property type="match status" value="1"/>
</dbReference>
<comment type="similarity">
    <text evidence="6">Belongs to the glycosyl hydrolase 74 family.</text>
</comment>
<dbReference type="PANTHER" id="PTHR43739:SF2">
    <property type="entry name" value="OLIGOXYLOGLUCAN-REDUCING END-SPECIFIC XYLOGLUCANASE-RELATED"/>
    <property type="match status" value="1"/>
</dbReference>
<evidence type="ECO:0008006" key="9">
    <source>
        <dbReference type="Google" id="ProtNLM"/>
    </source>
</evidence>
<name>A0A4Y8ZNW3_9SPHN</name>
<evidence type="ECO:0000256" key="5">
    <source>
        <dbReference type="ARBA" id="ARBA00023326"/>
    </source>
</evidence>
<evidence type="ECO:0000313" key="7">
    <source>
        <dbReference type="EMBL" id="TFI56962.1"/>
    </source>
</evidence>
<gene>
    <name evidence="7" type="ORF">E2493_17700</name>
</gene>
<dbReference type="PANTHER" id="PTHR43739">
    <property type="entry name" value="XYLOGLUCANASE (EUROFUNG)"/>
    <property type="match status" value="1"/>
</dbReference>
<evidence type="ECO:0000256" key="4">
    <source>
        <dbReference type="ARBA" id="ARBA00023295"/>
    </source>
</evidence>
<dbReference type="GO" id="GO:0010411">
    <property type="term" value="P:xyloglucan metabolic process"/>
    <property type="evidence" value="ECO:0007669"/>
    <property type="project" value="TreeGrafter"/>
</dbReference>
<keyword evidence="2" id="KW-0378">Hydrolase</keyword>
<evidence type="ECO:0000256" key="6">
    <source>
        <dbReference type="ARBA" id="ARBA00037986"/>
    </source>
</evidence>
<dbReference type="InterPro" id="IPR015943">
    <property type="entry name" value="WD40/YVTN_repeat-like_dom_sf"/>
</dbReference>
<protein>
    <recommendedName>
        <fullName evidence="9">Exo-alpha-sialidase</fullName>
    </recommendedName>
</protein>